<accession>A0AAU1I1E7</accession>
<reference evidence="2" key="1">
    <citation type="submission" date="2022-10" db="EMBL/GenBank/DDBJ databases">
        <title>The complete genomes of actinobacterial strains from the NBC collection.</title>
        <authorList>
            <person name="Joergensen T.S."/>
            <person name="Alvarez Arevalo M."/>
            <person name="Sterndorff E.B."/>
            <person name="Faurdal D."/>
            <person name="Vuksanovic O."/>
            <person name="Mourched A.-S."/>
            <person name="Charusanti P."/>
            <person name="Shaw S."/>
            <person name="Blin K."/>
            <person name="Weber T."/>
        </authorList>
    </citation>
    <scope>NUCLEOTIDE SEQUENCE</scope>
    <source>
        <strain evidence="2">NBC 00180</strain>
    </source>
</reference>
<organism evidence="2">
    <name type="scientific">Streptomyces sp. NBC_00180</name>
    <dbReference type="NCBI Taxonomy" id="2903632"/>
    <lineage>
        <taxon>Bacteria</taxon>
        <taxon>Bacillati</taxon>
        <taxon>Actinomycetota</taxon>
        <taxon>Actinomycetes</taxon>
        <taxon>Kitasatosporales</taxon>
        <taxon>Streptomycetaceae</taxon>
        <taxon>Streptomyces</taxon>
    </lineage>
</organism>
<gene>
    <name evidence="2" type="ORF">OG477_21970</name>
</gene>
<sequence length="173" mass="18522">MHSASKALILMGATAVLTTGGVSTAAAQSATGAHITGAASVASAQDSEAMLAARAKVTAKKSGIGKASATFNWKGQNRTGKFKIYVNDTSCDGWDAFTFLQFKIKKHGQFKVITGASRLYDDTCRQGGGERKTLDRYITSYKLHSIRIAVCQNDKVGTGDTCKFGKWKKNPKY</sequence>
<protein>
    <submittedName>
        <fullName evidence="2">Uncharacterized protein</fullName>
    </submittedName>
</protein>
<feature type="chain" id="PRO_5043681569" evidence="1">
    <location>
        <begin position="26"/>
        <end position="173"/>
    </location>
</feature>
<dbReference type="EMBL" id="CP108140">
    <property type="protein sequence ID" value="WTP87855.1"/>
    <property type="molecule type" value="Genomic_DNA"/>
</dbReference>
<name>A0AAU1I1E7_9ACTN</name>
<dbReference type="AlphaFoldDB" id="A0AAU1I1E7"/>
<keyword evidence="1" id="KW-0732">Signal</keyword>
<proteinExistence type="predicted"/>
<feature type="signal peptide" evidence="1">
    <location>
        <begin position="1"/>
        <end position="25"/>
    </location>
</feature>
<evidence type="ECO:0000313" key="2">
    <source>
        <dbReference type="EMBL" id="WTP87855.1"/>
    </source>
</evidence>
<evidence type="ECO:0000256" key="1">
    <source>
        <dbReference type="SAM" id="SignalP"/>
    </source>
</evidence>